<dbReference type="Proteomes" id="UP000184498">
    <property type="component" value="Unassembled WGS sequence"/>
</dbReference>
<evidence type="ECO:0000313" key="1">
    <source>
        <dbReference type="EMBL" id="SHK55786.1"/>
    </source>
</evidence>
<gene>
    <name evidence="1" type="ORF">SAMN05444371_2847</name>
</gene>
<dbReference type="STRING" id="216903.SAMN05444371_2847"/>
<name>A0A1M6TG12_9FLAO</name>
<reference evidence="2" key="1">
    <citation type="submission" date="2016-11" db="EMBL/GenBank/DDBJ databases">
        <authorList>
            <person name="Varghese N."/>
            <person name="Submissions S."/>
        </authorList>
    </citation>
    <scope>NUCLEOTIDE SEQUENCE [LARGE SCALE GENOMIC DNA]</scope>
    <source>
        <strain evidence="2">DSM 18016</strain>
    </source>
</reference>
<dbReference type="OrthoDB" id="1364336at2"/>
<organism evidence="1 2">
    <name type="scientific">Epilithonimonas mollis</name>
    <dbReference type="NCBI Taxonomy" id="216903"/>
    <lineage>
        <taxon>Bacteria</taxon>
        <taxon>Pseudomonadati</taxon>
        <taxon>Bacteroidota</taxon>
        <taxon>Flavobacteriia</taxon>
        <taxon>Flavobacteriales</taxon>
        <taxon>Weeksellaceae</taxon>
        <taxon>Chryseobacterium group</taxon>
        <taxon>Epilithonimonas</taxon>
    </lineage>
</organism>
<keyword evidence="2" id="KW-1185">Reference proteome</keyword>
<protein>
    <submittedName>
        <fullName evidence="1">Uncharacterized protein</fullName>
    </submittedName>
</protein>
<accession>A0A1M6TG12</accession>
<dbReference type="EMBL" id="FRAM01000003">
    <property type="protein sequence ID" value="SHK55786.1"/>
    <property type="molecule type" value="Genomic_DNA"/>
</dbReference>
<sequence length="163" mass="19241">MKTILFFVLLQSVFAFSQEKEIVRILNSELKSELRKQTKHPLFEGDTIILMKDFSIDENKILSVEIKRENPNEDGFIIEKQEIPLKEIKYISKDINVILEPIGRKVKVTRTYLYKNGKQETGISDYDLFFTHIRFPDNEYIGDNLVKAFKKAGFEVNKLQWYD</sequence>
<evidence type="ECO:0000313" key="2">
    <source>
        <dbReference type="Proteomes" id="UP000184498"/>
    </source>
</evidence>
<dbReference type="AlphaFoldDB" id="A0A1M6TG12"/>
<dbReference type="RefSeq" id="WP_072999200.1">
    <property type="nucleotide sequence ID" value="NZ_FRAM01000003.1"/>
</dbReference>
<proteinExistence type="predicted"/>